<organism evidence="3">
    <name type="scientific">Paenibacillus sp. SYP-B3998</name>
    <dbReference type="NCBI Taxonomy" id="2678564"/>
    <lineage>
        <taxon>Bacteria</taxon>
        <taxon>Bacillati</taxon>
        <taxon>Bacillota</taxon>
        <taxon>Bacilli</taxon>
        <taxon>Bacillales</taxon>
        <taxon>Paenibacillaceae</taxon>
        <taxon>Paenibacillus</taxon>
    </lineage>
</organism>
<dbReference type="PANTHER" id="PTHR43283">
    <property type="entry name" value="BETA-LACTAMASE-RELATED"/>
    <property type="match status" value="1"/>
</dbReference>
<comment type="caution">
    <text evidence="3">The sequence shown here is derived from an EMBL/GenBank/DDBJ whole genome shotgun (WGS) entry which is preliminary data.</text>
</comment>
<dbReference type="RefSeq" id="WP_163950023.1">
    <property type="nucleotide sequence ID" value="NZ_JAAIKC010000007.1"/>
</dbReference>
<evidence type="ECO:0000256" key="1">
    <source>
        <dbReference type="SAM" id="MobiDB-lite"/>
    </source>
</evidence>
<protein>
    <submittedName>
        <fullName evidence="3">Serine hydrolase</fullName>
    </submittedName>
</protein>
<dbReference type="InterPro" id="IPR050789">
    <property type="entry name" value="Diverse_Enzym_Activities"/>
</dbReference>
<keyword evidence="3" id="KW-0378">Hydrolase</keyword>
<dbReference type="EMBL" id="JAAIKC010000007">
    <property type="protein sequence ID" value="NEW08007.1"/>
    <property type="molecule type" value="Genomic_DNA"/>
</dbReference>
<feature type="domain" description="Beta-lactamase-related" evidence="2">
    <location>
        <begin position="76"/>
        <end position="362"/>
    </location>
</feature>
<feature type="region of interest" description="Disordered" evidence="1">
    <location>
        <begin position="1"/>
        <end position="36"/>
    </location>
</feature>
<evidence type="ECO:0000313" key="3">
    <source>
        <dbReference type="EMBL" id="NEW08007.1"/>
    </source>
</evidence>
<reference evidence="3" key="1">
    <citation type="submission" date="2020-02" db="EMBL/GenBank/DDBJ databases">
        <authorList>
            <person name="Shen X.-R."/>
            <person name="Zhang Y.-X."/>
        </authorList>
    </citation>
    <scope>NUCLEOTIDE SEQUENCE</scope>
    <source>
        <strain evidence="3">SYP-B3998</strain>
    </source>
</reference>
<name>A0A6G4A2X9_9BACL</name>
<dbReference type="SUPFAM" id="SSF56601">
    <property type="entry name" value="beta-lactamase/transpeptidase-like"/>
    <property type="match status" value="1"/>
</dbReference>
<dbReference type="GO" id="GO:0016787">
    <property type="term" value="F:hydrolase activity"/>
    <property type="evidence" value="ECO:0007669"/>
    <property type="project" value="UniProtKB-KW"/>
</dbReference>
<dbReference type="Pfam" id="PF00144">
    <property type="entry name" value="Beta-lactamase"/>
    <property type="match status" value="1"/>
</dbReference>
<proteinExistence type="predicted"/>
<dbReference type="InterPro" id="IPR001466">
    <property type="entry name" value="Beta-lactam-related"/>
</dbReference>
<accession>A0A6G4A2X9</accession>
<gene>
    <name evidence="3" type="ORF">GK047_18570</name>
</gene>
<dbReference type="PANTHER" id="PTHR43283:SF7">
    <property type="entry name" value="BETA-LACTAMASE-RELATED DOMAIN-CONTAINING PROTEIN"/>
    <property type="match status" value="1"/>
</dbReference>
<dbReference type="InterPro" id="IPR012338">
    <property type="entry name" value="Beta-lactam/transpept-like"/>
</dbReference>
<evidence type="ECO:0000259" key="2">
    <source>
        <dbReference type="Pfam" id="PF00144"/>
    </source>
</evidence>
<sequence length="403" mass="45313">MKKKKKRTGGGTNLSLPVAAGSGDKTYRNPSNKSITQAARSSVDTIKSTLYWPTEDWRTTTPESQGMDSSIIAEAIEAFQHRNMHSMVIIRNGYLVTEAYNSSTQIDTRQDVRSVTKSITSALAGIALSEQKLRSLDQKLTEFFPELVSDPFKSKITISHLLYMASGLEWTDQNDQSSSDMMYSPNWIQFILEQPSANPPGSKYNYSNGDSHLLSAVLQKATHQSLFDYAKAHLFTPLGITNVNWNHDPQGHSIGAWALALTARDMAKIGLLYLKEGVWDTTTVLPKPWIKESLTKRVYHNYHDGTQGGYGYYWWLKPYLRGRFEGDTRTYDTFYAAGSGGQRIFVVPELQLIVTLTADSSDVDMPEQLLKHVTKSIRSNRWITDNLEAADRLAQAVQSFKTF</sequence>
<dbReference type="AlphaFoldDB" id="A0A6G4A2X9"/>
<dbReference type="Gene3D" id="3.40.710.10">
    <property type="entry name" value="DD-peptidase/beta-lactamase superfamily"/>
    <property type="match status" value="1"/>
</dbReference>